<reference evidence="1" key="1">
    <citation type="journal article" date="2020" name="bioRxiv">
        <title>Hybrid origin of Populus tomentosa Carr. identified through genome sequencing and phylogenomic analysis.</title>
        <authorList>
            <person name="An X."/>
            <person name="Gao K."/>
            <person name="Chen Z."/>
            <person name="Li J."/>
            <person name="Yang X."/>
            <person name="Yang X."/>
            <person name="Zhou J."/>
            <person name="Guo T."/>
            <person name="Zhao T."/>
            <person name="Huang S."/>
            <person name="Miao D."/>
            <person name="Khan W.U."/>
            <person name="Rao P."/>
            <person name="Ye M."/>
            <person name="Lei B."/>
            <person name="Liao W."/>
            <person name="Wang J."/>
            <person name="Ji L."/>
            <person name="Li Y."/>
            <person name="Guo B."/>
            <person name="Mustafa N.S."/>
            <person name="Li S."/>
            <person name="Yun Q."/>
            <person name="Keller S.R."/>
            <person name="Mao J."/>
            <person name="Zhang R."/>
            <person name="Strauss S.H."/>
        </authorList>
    </citation>
    <scope>NUCLEOTIDE SEQUENCE</scope>
    <source>
        <strain evidence="1">GM15</strain>
        <tissue evidence="1">Leaf</tissue>
    </source>
</reference>
<dbReference type="Proteomes" id="UP000886885">
    <property type="component" value="Chromosome 18A"/>
</dbReference>
<evidence type="ECO:0000313" key="2">
    <source>
        <dbReference type="Proteomes" id="UP000886885"/>
    </source>
</evidence>
<keyword evidence="2" id="KW-1185">Reference proteome</keyword>
<dbReference type="AlphaFoldDB" id="A0A8X8C3U3"/>
<gene>
    <name evidence="1" type="ORF">POTOM_055667</name>
</gene>
<dbReference type="PANTHER" id="PTHR34836">
    <property type="entry name" value="OS06G0188250 PROTEIN"/>
    <property type="match status" value="1"/>
</dbReference>
<dbReference type="OrthoDB" id="1751005at2759"/>
<comment type="caution">
    <text evidence="1">The sequence shown here is derived from an EMBL/GenBank/DDBJ whole genome shotgun (WGS) entry which is preliminary data.</text>
</comment>
<evidence type="ECO:0000313" key="1">
    <source>
        <dbReference type="EMBL" id="KAG6740227.1"/>
    </source>
</evidence>
<dbReference type="EMBL" id="JAAWWB010000035">
    <property type="protein sequence ID" value="KAG6740227.1"/>
    <property type="molecule type" value="Genomic_DNA"/>
</dbReference>
<protein>
    <submittedName>
        <fullName evidence="1">Uncharacterized protein</fullName>
    </submittedName>
</protein>
<name>A0A8X8C3U3_POPTO</name>
<accession>A0A8X8C3U3</accession>
<dbReference type="InterPro" id="IPR015683">
    <property type="entry name" value="Ionotropic_Glu_rcpt"/>
</dbReference>
<organism evidence="1 2">
    <name type="scientific">Populus tomentosa</name>
    <name type="common">Chinese white poplar</name>
    <dbReference type="NCBI Taxonomy" id="118781"/>
    <lineage>
        <taxon>Eukaryota</taxon>
        <taxon>Viridiplantae</taxon>
        <taxon>Streptophyta</taxon>
        <taxon>Embryophyta</taxon>
        <taxon>Tracheophyta</taxon>
        <taxon>Spermatophyta</taxon>
        <taxon>Magnoliopsida</taxon>
        <taxon>eudicotyledons</taxon>
        <taxon>Gunneridae</taxon>
        <taxon>Pentapetalae</taxon>
        <taxon>rosids</taxon>
        <taxon>fabids</taxon>
        <taxon>Malpighiales</taxon>
        <taxon>Salicaceae</taxon>
        <taxon>Saliceae</taxon>
        <taxon>Populus</taxon>
    </lineage>
</organism>
<dbReference type="PANTHER" id="PTHR34836:SF1">
    <property type="entry name" value="OS09G0428600 PROTEIN"/>
    <property type="match status" value="1"/>
</dbReference>
<sequence>MLGIGNDVHGIDHGFVLVRMRSLNAEDSGTTVCFHGSAASNGAEISGVWILGRDRMVCGLSVGLKGGRRGQGIYGLSAGVWRWLDGVEEECGTAGGSGATGSFLVEGEEGRGRYVILISEVVLLVDNKMKKNHSKAVLSFFFFCVKILFTGMGMAENTSIPVNVGVVLDLDSDLGGRIALSCIEMALSDFYATHGDSKTRLVLNTRDSMKDVVGAAAAIMLARRFAVLSFLQA</sequence>
<proteinExistence type="predicted"/>